<gene>
    <name evidence="3" type="ORF">AMECASPLE_004833</name>
</gene>
<evidence type="ECO:0000259" key="2">
    <source>
        <dbReference type="PROSITE" id="PS50229"/>
    </source>
</evidence>
<sequence>MSGIPPQRRQINVGSLVISPQDNEILFNHLGKKCTTMSSGVVQVFTADRNGSWNKRCCGVACLVKDNTKRSYFIRVFDIREGKMMFEQELYTGFTDNLQRPYFITFAGDTCQVGLNFSSEEESKRFDAALTEVTVKRNRRTGTTLLLISLLKPPLILSALQMFSHTLSFFTLCCFIGISCDSPAQSSTSFGVEGKCVAFNPVHVFFYFHFTILGYFALVYCINLQCGCTVKKSKGCKY</sequence>
<dbReference type="Pfam" id="PF00568">
    <property type="entry name" value="WH1"/>
    <property type="match status" value="1"/>
</dbReference>
<dbReference type="PROSITE" id="PS50229">
    <property type="entry name" value="WH1"/>
    <property type="match status" value="1"/>
</dbReference>
<organism evidence="3 4">
    <name type="scientific">Ameca splendens</name>
    <dbReference type="NCBI Taxonomy" id="208324"/>
    <lineage>
        <taxon>Eukaryota</taxon>
        <taxon>Metazoa</taxon>
        <taxon>Chordata</taxon>
        <taxon>Craniata</taxon>
        <taxon>Vertebrata</taxon>
        <taxon>Euteleostomi</taxon>
        <taxon>Actinopterygii</taxon>
        <taxon>Neopterygii</taxon>
        <taxon>Teleostei</taxon>
        <taxon>Neoteleostei</taxon>
        <taxon>Acanthomorphata</taxon>
        <taxon>Ovalentaria</taxon>
        <taxon>Atherinomorphae</taxon>
        <taxon>Cyprinodontiformes</taxon>
        <taxon>Goodeidae</taxon>
        <taxon>Ameca</taxon>
    </lineage>
</organism>
<feature type="transmembrane region" description="Helical" evidence="1">
    <location>
        <begin position="155"/>
        <end position="178"/>
    </location>
</feature>
<accession>A0ABV0YA02</accession>
<dbReference type="EMBL" id="JAHRIP010028425">
    <property type="protein sequence ID" value="MEQ2290605.1"/>
    <property type="molecule type" value="Genomic_DNA"/>
</dbReference>
<dbReference type="InterPro" id="IPR000697">
    <property type="entry name" value="WH1/EVH1_dom"/>
</dbReference>
<feature type="domain" description="WH1" evidence="2">
    <location>
        <begin position="30"/>
        <end position="137"/>
    </location>
</feature>
<keyword evidence="4" id="KW-1185">Reference proteome</keyword>
<keyword evidence="1" id="KW-1133">Transmembrane helix</keyword>
<keyword evidence="1" id="KW-0472">Membrane</keyword>
<dbReference type="CDD" id="cd01205">
    <property type="entry name" value="EVH1_WASP-like"/>
    <property type="match status" value="1"/>
</dbReference>
<dbReference type="InterPro" id="IPR011993">
    <property type="entry name" value="PH-like_dom_sf"/>
</dbReference>
<reference evidence="3 4" key="1">
    <citation type="submission" date="2021-06" db="EMBL/GenBank/DDBJ databases">
        <authorList>
            <person name="Palmer J.M."/>
        </authorList>
    </citation>
    <scope>NUCLEOTIDE SEQUENCE [LARGE SCALE GENOMIC DNA]</scope>
    <source>
        <strain evidence="3 4">AS_MEX2019</strain>
        <tissue evidence="3">Muscle</tissue>
    </source>
</reference>
<proteinExistence type="predicted"/>
<dbReference type="InterPro" id="IPR033927">
    <property type="entry name" value="WASPfam_EVH1"/>
</dbReference>
<dbReference type="Proteomes" id="UP001469553">
    <property type="component" value="Unassembled WGS sequence"/>
</dbReference>
<evidence type="ECO:0000313" key="3">
    <source>
        <dbReference type="EMBL" id="MEQ2290605.1"/>
    </source>
</evidence>
<dbReference type="SUPFAM" id="SSF50729">
    <property type="entry name" value="PH domain-like"/>
    <property type="match status" value="1"/>
</dbReference>
<dbReference type="SMART" id="SM00461">
    <property type="entry name" value="WH1"/>
    <property type="match status" value="1"/>
</dbReference>
<evidence type="ECO:0000313" key="4">
    <source>
        <dbReference type="Proteomes" id="UP001469553"/>
    </source>
</evidence>
<feature type="transmembrane region" description="Helical" evidence="1">
    <location>
        <begin position="204"/>
        <end position="224"/>
    </location>
</feature>
<dbReference type="Gene3D" id="2.30.29.30">
    <property type="entry name" value="Pleckstrin-homology domain (PH domain)/Phosphotyrosine-binding domain (PTB)"/>
    <property type="match status" value="1"/>
</dbReference>
<name>A0ABV0YA02_9TELE</name>
<evidence type="ECO:0000256" key="1">
    <source>
        <dbReference type="SAM" id="Phobius"/>
    </source>
</evidence>
<comment type="caution">
    <text evidence="3">The sequence shown here is derived from an EMBL/GenBank/DDBJ whole genome shotgun (WGS) entry which is preliminary data.</text>
</comment>
<keyword evidence="1" id="KW-0812">Transmembrane</keyword>
<protein>
    <recommendedName>
        <fullName evidence="2">WH1 domain-containing protein</fullName>
    </recommendedName>
</protein>